<accession>A0A2G5HYL6</accession>
<feature type="compositionally biased region" description="Polar residues" evidence="1">
    <location>
        <begin position="372"/>
        <end position="396"/>
    </location>
</feature>
<evidence type="ECO:0000313" key="3">
    <source>
        <dbReference type="EMBL" id="WPA98274.1"/>
    </source>
</evidence>
<reference evidence="2 4" key="1">
    <citation type="submission" date="2015-10" db="EMBL/GenBank/DDBJ databases">
        <title>The cercosporin biosynthetic gene cluster was horizontally transferred to several fungal lineages and shown to be expanded in Cercospora beticola based on microsynteny with recipient genomes.</title>
        <authorList>
            <person name="De Jonge R."/>
            <person name="Ebert M.K."/>
            <person name="Suttle J.C."/>
            <person name="Jurick Ii W.M."/>
            <person name="Secor G.A."/>
            <person name="Thomma B.P."/>
            <person name="Van De Peer Y."/>
            <person name="Bolton M.D."/>
        </authorList>
    </citation>
    <scope>NUCLEOTIDE SEQUENCE [LARGE SCALE GENOMIC DNA]</scope>
    <source>
        <strain evidence="2 4">09-40</strain>
    </source>
</reference>
<feature type="compositionally biased region" description="Low complexity" evidence="1">
    <location>
        <begin position="197"/>
        <end position="207"/>
    </location>
</feature>
<feature type="compositionally biased region" description="Basic and acidic residues" evidence="1">
    <location>
        <begin position="504"/>
        <end position="518"/>
    </location>
</feature>
<feature type="compositionally biased region" description="Pro residues" evidence="1">
    <location>
        <begin position="345"/>
        <end position="357"/>
    </location>
</feature>
<gene>
    <name evidence="2" type="ORF">CB0940_05698</name>
    <name evidence="3" type="ORF">RHO25_002886</name>
</gene>
<feature type="compositionally biased region" description="Basic and acidic residues" evidence="1">
    <location>
        <begin position="55"/>
        <end position="70"/>
    </location>
</feature>
<organism evidence="2 4">
    <name type="scientific">Cercospora beticola</name>
    <name type="common">Sugarbeet leaf spot fungus</name>
    <dbReference type="NCBI Taxonomy" id="122368"/>
    <lineage>
        <taxon>Eukaryota</taxon>
        <taxon>Fungi</taxon>
        <taxon>Dikarya</taxon>
        <taxon>Ascomycota</taxon>
        <taxon>Pezizomycotina</taxon>
        <taxon>Dothideomycetes</taxon>
        <taxon>Dothideomycetidae</taxon>
        <taxon>Mycosphaerellales</taxon>
        <taxon>Mycosphaerellaceae</taxon>
        <taxon>Cercospora</taxon>
    </lineage>
</organism>
<feature type="compositionally biased region" description="Polar residues" evidence="1">
    <location>
        <begin position="519"/>
        <end position="548"/>
    </location>
</feature>
<protein>
    <submittedName>
        <fullName evidence="2">Uncharacterized protein</fullName>
    </submittedName>
</protein>
<feature type="compositionally biased region" description="Polar residues" evidence="1">
    <location>
        <begin position="446"/>
        <end position="463"/>
    </location>
</feature>
<dbReference type="AlphaFoldDB" id="A0A2G5HYL6"/>
<dbReference type="Proteomes" id="UP000230605">
    <property type="component" value="Chromosome 2"/>
</dbReference>
<evidence type="ECO:0000313" key="5">
    <source>
        <dbReference type="Proteomes" id="UP001302367"/>
    </source>
</evidence>
<evidence type="ECO:0000313" key="2">
    <source>
        <dbReference type="EMBL" id="PIA97654.1"/>
    </source>
</evidence>
<feature type="compositionally biased region" description="Basic and acidic residues" evidence="1">
    <location>
        <begin position="161"/>
        <end position="171"/>
    </location>
</feature>
<name>A0A2G5HYL6_CERBT</name>
<feature type="region of interest" description="Disordered" evidence="1">
    <location>
        <begin position="1"/>
        <end position="548"/>
    </location>
</feature>
<dbReference type="OrthoDB" id="428854at2759"/>
<dbReference type="Proteomes" id="UP001302367">
    <property type="component" value="Chromosome 2"/>
</dbReference>
<reference evidence="3 5" key="2">
    <citation type="submission" date="2023-09" db="EMBL/GenBank/DDBJ databases">
        <title>Complete-Gapless Cercospora beticola genome.</title>
        <authorList>
            <person name="Wyatt N.A."/>
            <person name="Spanner R.E."/>
            <person name="Bolton M.D."/>
        </authorList>
    </citation>
    <scope>NUCLEOTIDE SEQUENCE [LARGE SCALE GENOMIC DNA]</scope>
    <source>
        <strain evidence="3">Cb09-40</strain>
    </source>
</reference>
<evidence type="ECO:0000313" key="4">
    <source>
        <dbReference type="Proteomes" id="UP000230605"/>
    </source>
</evidence>
<keyword evidence="5" id="KW-1185">Reference proteome</keyword>
<dbReference type="EMBL" id="LKMD01000102">
    <property type="protein sequence ID" value="PIA97654.1"/>
    <property type="molecule type" value="Genomic_DNA"/>
</dbReference>
<evidence type="ECO:0000256" key="1">
    <source>
        <dbReference type="SAM" id="MobiDB-lite"/>
    </source>
</evidence>
<sequence length="571" mass="59235">MSSNPFRRSRVPVDPDPASASIFDTIRDASDAAAPTTRSTKTKAKRVVIQTPPHSPEEVHNSQNGDRELYEGSSIGRTASPPPVMDPRNVGLEDDDRESDAAATGGSGVERAGSNTGNATWADAAPGARKAPYNPFARTLASQETGLSQGSKEAEMTGGETRSKPTLDVDAFKNILMNGAPVPAGLSTTPGAARVPDSNSSSTDTSSVFDRSHGPRPESPQDDFHDYESASDEDDNEHSGLMGVGRSDDLAPPAPPKSQKGPLTVSFADFDQSIPPGFMASGPRTPPVHTQHITGILRSASPRPGSDLNKPLPMPPGDTGKKSPSPAPVQNVLPAQVDQQVATVPPTPKAVPPPPPTRKSGAGHGRARSGSNLSNMTLDSSIPTPADSVVSTSSNKLAPPPPPARKSNSSSQPAPPPPPKDVQPTSNETKLAPPPPPLRRHPSKASKGSSNVSRQASDDSTIATRPAQILAAGAAAPPPPPPRRLPGSKRTSLDGPPSPYVRKLSGEHHRGASFDSERSASISSLQKVAETGESNEQAIPSPGASQSKDILAEMSAFQAEIDALTQASKGK</sequence>
<proteinExistence type="predicted"/>
<dbReference type="EMBL" id="CP134185">
    <property type="protein sequence ID" value="WPA98274.1"/>
    <property type="molecule type" value="Genomic_DNA"/>
</dbReference>
<feature type="compositionally biased region" description="Polar residues" evidence="1">
    <location>
        <begin position="140"/>
        <end position="151"/>
    </location>
</feature>